<proteinExistence type="predicted"/>
<dbReference type="Gene3D" id="3.40.50.1820">
    <property type="entry name" value="alpha/beta hydrolase"/>
    <property type="match status" value="1"/>
</dbReference>
<evidence type="ECO:0000259" key="2">
    <source>
        <dbReference type="Pfam" id="PF09994"/>
    </source>
</evidence>
<dbReference type="EMBL" id="KZ293645">
    <property type="protein sequence ID" value="PBL01728.1"/>
    <property type="molecule type" value="Genomic_DNA"/>
</dbReference>
<gene>
    <name evidence="3" type="ORF">ARMGADRAFT_226533</name>
</gene>
<dbReference type="SUPFAM" id="SSF53474">
    <property type="entry name" value="alpha/beta-Hydrolases"/>
    <property type="match status" value="2"/>
</dbReference>
<organism evidence="3 4">
    <name type="scientific">Armillaria gallica</name>
    <name type="common">Bulbous honey fungus</name>
    <name type="synonym">Armillaria bulbosa</name>
    <dbReference type="NCBI Taxonomy" id="47427"/>
    <lineage>
        <taxon>Eukaryota</taxon>
        <taxon>Fungi</taxon>
        <taxon>Dikarya</taxon>
        <taxon>Basidiomycota</taxon>
        <taxon>Agaricomycotina</taxon>
        <taxon>Agaricomycetes</taxon>
        <taxon>Agaricomycetidae</taxon>
        <taxon>Agaricales</taxon>
        <taxon>Marasmiineae</taxon>
        <taxon>Physalacriaceae</taxon>
        <taxon>Armillaria</taxon>
    </lineage>
</organism>
<reference evidence="4" key="1">
    <citation type="journal article" date="2017" name="Nat. Ecol. Evol.">
        <title>Genome expansion and lineage-specific genetic innovations in the forest pathogenic fungi Armillaria.</title>
        <authorList>
            <person name="Sipos G."/>
            <person name="Prasanna A.N."/>
            <person name="Walter M.C."/>
            <person name="O'Connor E."/>
            <person name="Balint B."/>
            <person name="Krizsan K."/>
            <person name="Kiss B."/>
            <person name="Hess J."/>
            <person name="Varga T."/>
            <person name="Slot J."/>
            <person name="Riley R."/>
            <person name="Boka B."/>
            <person name="Rigling D."/>
            <person name="Barry K."/>
            <person name="Lee J."/>
            <person name="Mihaltcheva S."/>
            <person name="LaButti K."/>
            <person name="Lipzen A."/>
            <person name="Waldron R."/>
            <person name="Moloney N.M."/>
            <person name="Sperisen C."/>
            <person name="Kredics L."/>
            <person name="Vagvoelgyi C."/>
            <person name="Patrignani A."/>
            <person name="Fitzpatrick D."/>
            <person name="Nagy I."/>
            <person name="Doyle S."/>
            <person name="Anderson J.B."/>
            <person name="Grigoriev I.V."/>
            <person name="Gueldener U."/>
            <person name="Muensterkoetter M."/>
            <person name="Nagy L.G."/>
        </authorList>
    </citation>
    <scope>NUCLEOTIDE SEQUENCE [LARGE SCALE GENOMIC DNA]</scope>
    <source>
        <strain evidence="4">Ar21-2</strain>
    </source>
</reference>
<dbReference type="OMA" id="TWHILEW"/>
<sequence length="564" mass="63503">MESQPPASSPSSLSNTTASSHHPSSPTKSGTKCECQCDPQCKCNCPCIAHCVCLWKYDHECGPKCNHVCKEDSGCTKSPRNLIVCLDGTTNQFGHRNTNVVELYNRILKKGEKDANQLTFYSSGIGTYVPSTTRPRLSTWYYNTIDSAIARNFMVVIEKAYHWLADQYQDGDRIFLFGFSRGAYQARALAGMIQKLGLVFPGNIGLIPFAYELYANRHNGKVIKDEMVANTLSGNFKRTFSRPVKVHFVGVWDTVASVGLIEKSPLPLTTTAYHICTFRHGLALDENRVKFLPTYLAGGWNPNLRLDFYNPDDQKMDVKEVWFVGSHSDVGGGNGPHALSLGLVPLLWMENQAIDVGLRCRPRTYFGDWTWNNLHKDRPTISLRSFWRLLEILPVTRYQYTDPNATTRIPHFGKGRSIVPRQSIHVSVAFSRESYKSKARFFGDKTKGLESIINIGIQSDPDKPGDLSWVDECRHFLEMDLFDDAYAQAMIKRLLSLEPTESTGGKDDSRPDAITTKERVRLLRRLSIMALSGGSYTLCVDSPSLKVHFQIEVQRQYRAKLATS</sequence>
<protein>
    <recommendedName>
        <fullName evidence="2">T6SS Phospholipase effector Tle1-like catalytic domain-containing protein</fullName>
    </recommendedName>
</protein>
<evidence type="ECO:0000313" key="3">
    <source>
        <dbReference type="EMBL" id="PBL01728.1"/>
    </source>
</evidence>
<evidence type="ECO:0000313" key="4">
    <source>
        <dbReference type="Proteomes" id="UP000217790"/>
    </source>
</evidence>
<dbReference type="Proteomes" id="UP000217790">
    <property type="component" value="Unassembled WGS sequence"/>
</dbReference>
<dbReference type="AlphaFoldDB" id="A0A2H3ELP0"/>
<dbReference type="PANTHER" id="PTHR33840:SF1">
    <property type="entry name" value="TLE1 PHOSPHOLIPASE DOMAIN-CONTAINING PROTEIN"/>
    <property type="match status" value="1"/>
</dbReference>
<name>A0A2H3ELP0_ARMGA</name>
<dbReference type="OrthoDB" id="538223at2759"/>
<keyword evidence="4" id="KW-1185">Reference proteome</keyword>
<dbReference type="InParanoid" id="A0A2H3ELP0"/>
<accession>A0A2H3ELP0</accession>
<dbReference type="PANTHER" id="PTHR33840">
    <property type="match status" value="1"/>
</dbReference>
<dbReference type="STRING" id="47427.A0A2H3ELP0"/>
<feature type="region of interest" description="Disordered" evidence="1">
    <location>
        <begin position="1"/>
        <end position="28"/>
    </location>
</feature>
<dbReference type="InterPro" id="IPR018712">
    <property type="entry name" value="Tle1-like_cat"/>
</dbReference>
<dbReference type="Pfam" id="PF09994">
    <property type="entry name" value="T6SS_Tle1-like_cat"/>
    <property type="match status" value="1"/>
</dbReference>
<evidence type="ECO:0000256" key="1">
    <source>
        <dbReference type="SAM" id="MobiDB-lite"/>
    </source>
</evidence>
<dbReference type="InterPro" id="IPR029058">
    <property type="entry name" value="AB_hydrolase_fold"/>
</dbReference>
<feature type="domain" description="T6SS Phospholipase effector Tle1-like catalytic" evidence="2">
    <location>
        <begin position="80"/>
        <end position="351"/>
    </location>
</feature>